<comment type="caution">
    <text evidence="1">The sequence shown here is derived from an EMBL/GenBank/DDBJ whole genome shotgun (WGS) entry which is preliminary data.</text>
</comment>
<organism evidence="1 2">
    <name type="scientific">Naganishia adeliensis</name>
    <dbReference type="NCBI Taxonomy" id="92952"/>
    <lineage>
        <taxon>Eukaryota</taxon>
        <taxon>Fungi</taxon>
        <taxon>Dikarya</taxon>
        <taxon>Basidiomycota</taxon>
        <taxon>Agaricomycotina</taxon>
        <taxon>Tremellomycetes</taxon>
        <taxon>Filobasidiales</taxon>
        <taxon>Filobasidiaceae</taxon>
        <taxon>Naganishia</taxon>
    </lineage>
</organism>
<keyword evidence="2" id="KW-1185">Reference proteome</keyword>
<sequence>MAKEDLYLDDKRASSKDGRRVRKWFRERRVQILKTSSYAAQIIASALIVLAWASDGDRCAYVNVHGFSVGGRGSCNGPTNCSTQYYTEVPAGKVMGNAPGWGPIILLWLYLVGQSCRGRKSGTSLTRHYDSGLFLGILCDLYLTYKEHRKKQPYYSWRSAAMFTLAGVFALLLLLAVIWVWVADAEYEWAFWMTVMVIPLTVLAGFLYHILDNKHNEGKPKDDVSRRRRFWKFMSRCTGFIARSQFLSILAAGFYIGVNTLIMIHDFNAPEVQGYIHNEIAPMFNGDPNHAFAHPEFYGSDKSCSHFPVSNIVAQGKNVEPLIFFFIYHLGICFISFFLIVDELCDVRFGILGLQQNKTGAAWTSFYLFTATMSRSIVFWSRGFVMLTNTLSWIFLAIAAYNITHHYVISKCYGPQMRGVQRGDRHAALRVAGLEPVDGFRGPLQVPLVGSYLGRLQKSLKDGDGTLAMRGPMRGTKATKVKIRWDIDAQLGRLSVFHHYPDEGGFVGKPPPAEDRRRTFCLCFSELAPYARWQFRSQYADNKAQWVLQESERSGGRVWGEPLLPTECSYFKWSVGMCISIMLVSYYNQRYWGQSLPGLFSLIGPRLSSISVGMTLIQVVYYVAKGIVYTSLIVGVLACLGTEDFDTYGIYQSTKKGSRAGFKKTVLGWKARKEKRRQEHGRRERQARQGMSGG</sequence>
<evidence type="ECO:0000313" key="1">
    <source>
        <dbReference type="EMBL" id="KAJ9098369.1"/>
    </source>
</evidence>
<dbReference type="EMBL" id="JASBWS010000094">
    <property type="protein sequence ID" value="KAJ9098369.1"/>
    <property type="molecule type" value="Genomic_DNA"/>
</dbReference>
<reference evidence="1" key="1">
    <citation type="submission" date="2023-04" db="EMBL/GenBank/DDBJ databases">
        <title>Draft Genome sequencing of Naganishia species isolated from polar environments using Oxford Nanopore Technology.</title>
        <authorList>
            <person name="Leo P."/>
            <person name="Venkateswaran K."/>
        </authorList>
    </citation>
    <scope>NUCLEOTIDE SEQUENCE</scope>
    <source>
        <strain evidence="1">MNA-CCFEE 5262</strain>
    </source>
</reference>
<gene>
    <name evidence="1" type="ORF">QFC20_005994</name>
</gene>
<evidence type="ECO:0000313" key="2">
    <source>
        <dbReference type="Proteomes" id="UP001230649"/>
    </source>
</evidence>
<name>A0ACC2VH96_9TREE</name>
<accession>A0ACC2VH96</accession>
<dbReference type="Proteomes" id="UP001230649">
    <property type="component" value="Unassembled WGS sequence"/>
</dbReference>
<proteinExistence type="predicted"/>
<protein>
    <submittedName>
        <fullName evidence="1">Uncharacterized protein</fullName>
    </submittedName>
</protein>